<evidence type="ECO:0000256" key="2">
    <source>
        <dbReference type="ARBA" id="ARBA00022771"/>
    </source>
</evidence>
<evidence type="ECO:0000256" key="4">
    <source>
        <dbReference type="PROSITE-ProRule" id="PRU00134"/>
    </source>
</evidence>
<gene>
    <name evidence="7" type="ORF">FA13DRAFT_1733279</name>
</gene>
<feature type="domain" description="MYND-type" evidence="6">
    <location>
        <begin position="114"/>
        <end position="142"/>
    </location>
</feature>
<dbReference type="Proteomes" id="UP000298030">
    <property type="component" value="Unassembled WGS sequence"/>
</dbReference>
<dbReference type="OrthoDB" id="432970at2759"/>
<dbReference type="Pfam" id="PF01753">
    <property type="entry name" value="zf-MYND"/>
    <property type="match status" value="1"/>
</dbReference>
<comment type="caution">
    <text evidence="7">The sequence shown here is derived from an EMBL/GenBank/DDBJ whole genome shotgun (WGS) entry which is preliminary data.</text>
</comment>
<dbReference type="EMBL" id="QPFP01000021">
    <property type="protein sequence ID" value="TEB30864.1"/>
    <property type="molecule type" value="Genomic_DNA"/>
</dbReference>
<dbReference type="GO" id="GO:0008270">
    <property type="term" value="F:zinc ion binding"/>
    <property type="evidence" value="ECO:0007669"/>
    <property type="project" value="UniProtKB-KW"/>
</dbReference>
<accession>A0A4Y7TA93</accession>
<dbReference type="AlphaFoldDB" id="A0A4Y7TA93"/>
<keyword evidence="2 4" id="KW-0863">Zinc-finger</keyword>
<keyword evidence="1" id="KW-0479">Metal-binding</keyword>
<dbReference type="Gene3D" id="6.10.140.2220">
    <property type="match status" value="1"/>
</dbReference>
<sequence>MSAVSALPKEKVIAILSSPMAADPFKNFIANLEDFKQIAKSLESGDTPRFCDCLRHEDICPHLPSTGAEFESPSDVLSQDEATVDGNDEQMVSDSKSEPGSTHGSDSKVSFTPKQCSGCRTVVYCSLECQRQDWETFHKFECPSSRAHRFQLQLSGFQMGHQTRMFYLRNLASIVTSLTTIKRPHEHQHCCEPEVNPAYLPDARDMPLKWSTIEADDILTWADETLIPENAPSPIPIFDDARSRAMVDDSNRYEDTHVACSIALLGNYLVATMGRFVFSEKRSDSGGSDDDTEKQCQPHGPYDVYLLGGIVKVVELDRSRTG</sequence>
<keyword evidence="8" id="KW-1185">Reference proteome</keyword>
<evidence type="ECO:0000259" key="6">
    <source>
        <dbReference type="PROSITE" id="PS50865"/>
    </source>
</evidence>
<dbReference type="PROSITE" id="PS50865">
    <property type="entry name" value="ZF_MYND_2"/>
    <property type="match status" value="1"/>
</dbReference>
<evidence type="ECO:0000256" key="3">
    <source>
        <dbReference type="ARBA" id="ARBA00022833"/>
    </source>
</evidence>
<reference evidence="7 8" key="1">
    <citation type="journal article" date="2019" name="Nat. Ecol. Evol.">
        <title>Megaphylogeny resolves global patterns of mushroom evolution.</title>
        <authorList>
            <person name="Varga T."/>
            <person name="Krizsan K."/>
            <person name="Foldi C."/>
            <person name="Dima B."/>
            <person name="Sanchez-Garcia M."/>
            <person name="Sanchez-Ramirez S."/>
            <person name="Szollosi G.J."/>
            <person name="Szarkandi J.G."/>
            <person name="Papp V."/>
            <person name="Albert L."/>
            <person name="Andreopoulos W."/>
            <person name="Angelini C."/>
            <person name="Antonin V."/>
            <person name="Barry K.W."/>
            <person name="Bougher N.L."/>
            <person name="Buchanan P."/>
            <person name="Buyck B."/>
            <person name="Bense V."/>
            <person name="Catcheside P."/>
            <person name="Chovatia M."/>
            <person name="Cooper J."/>
            <person name="Damon W."/>
            <person name="Desjardin D."/>
            <person name="Finy P."/>
            <person name="Geml J."/>
            <person name="Haridas S."/>
            <person name="Hughes K."/>
            <person name="Justo A."/>
            <person name="Karasinski D."/>
            <person name="Kautmanova I."/>
            <person name="Kiss B."/>
            <person name="Kocsube S."/>
            <person name="Kotiranta H."/>
            <person name="LaButti K.M."/>
            <person name="Lechner B.E."/>
            <person name="Liimatainen K."/>
            <person name="Lipzen A."/>
            <person name="Lukacs Z."/>
            <person name="Mihaltcheva S."/>
            <person name="Morgado L.N."/>
            <person name="Niskanen T."/>
            <person name="Noordeloos M.E."/>
            <person name="Ohm R.A."/>
            <person name="Ortiz-Santana B."/>
            <person name="Ovrebo C."/>
            <person name="Racz N."/>
            <person name="Riley R."/>
            <person name="Savchenko A."/>
            <person name="Shiryaev A."/>
            <person name="Soop K."/>
            <person name="Spirin V."/>
            <person name="Szebenyi C."/>
            <person name="Tomsovsky M."/>
            <person name="Tulloss R.E."/>
            <person name="Uehling J."/>
            <person name="Grigoriev I.V."/>
            <person name="Vagvolgyi C."/>
            <person name="Papp T."/>
            <person name="Martin F.M."/>
            <person name="Miettinen O."/>
            <person name="Hibbett D.S."/>
            <person name="Nagy L.G."/>
        </authorList>
    </citation>
    <scope>NUCLEOTIDE SEQUENCE [LARGE SCALE GENOMIC DNA]</scope>
    <source>
        <strain evidence="7 8">FP101781</strain>
    </source>
</reference>
<evidence type="ECO:0000256" key="5">
    <source>
        <dbReference type="SAM" id="MobiDB-lite"/>
    </source>
</evidence>
<proteinExistence type="predicted"/>
<feature type="region of interest" description="Disordered" evidence="5">
    <location>
        <begin position="84"/>
        <end position="111"/>
    </location>
</feature>
<evidence type="ECO:0000313" key="7">
    <source>
        <dbReference type="EMBL" id="TEB30864.1"/>
    </source>
</evidence>
<organism evidence="7 8">
    <name type="scientific">Coprinellus micaceus</name>
    <name type="common">Glistening ink-cap mushroom</name>
    <name type="synonym">Coprinus micaceus</name>
    <dbReference type="NCBI Taxonomy" id="71717"/>
    <lineage>
        <taxon>Eukaryota</taxon>
        <taxon>Fungi</taxon>
        <taxon>Dikarya</taxon>
        <taxon>Basidiomycota</taxon>
        <taxon>Agaricomycotina</taxon>
        <taxon>Agaricomycetes</taxon>
        <taxon>Agaricomycetidae</taxon>
        <taxon>Agaricales</taxon>
        <taxon>Agaricineae</taxon>
        <taxon>Psathyrellaceae</taxon>
        <taxon>Coprinellus</taxon>
    </lineage>
</organism>
<evidence type="ECO:0000313" key="8">
    <source>
        <dbReference type="Proteomes" id="UP000298030"/>
    </source>
</evidence>
<feature type="compositionally biased region" description="Polar residues" evidence="5">
    <location>
        <begin position="90"/>
        <end position="111"/>
    </location>
</feature>
<evidence type="ECO:0000256" key="1">
    <source>
        <dbReference type="ARBA" id="ARBA00022723"/>
    </source>
</evidence>
<keyword evidence="3" id="KW-0862">Zinc</keyword>
<dbReference type="SUPFAM" id="SSF144232">
    <property type="entry name" value="HIT/MYND zinc finger-like"/>
    <property type="match status" value="1"/>
</dbReference>
<protein>
    <recommendedName>
        <fullName evidence="6">MYND-type domain-containing protein</fullName>
    </recommendedName>
</protein>
<name>A0A4Y7TA93_COPMI</name>
<dbReference type="InterPro" id="IPR002893">
    <property type="entry name" value="Znf_MYND"/>
</dbReference>